<evidence type="ECO:0000313" key="4">
    <source>
        <dbReference type="EMBL" id="PHK95469.1"/>
    </source>
</evidence>
<dbReference type="Gene3D" id="3.30.70.270">
    <property type="match status" value="1"/>
</dbReference>
<feature type="domain" description="PAC" evidence="1">
    <location>
        <begin position="355"/>
        <end position="411"/>
    </location>
</feature>
<dbReference type="OrthoDB" id="9793210at2"/>
<dbReference type="SMART" id="SM00052">
    <property type="entry name" value="EAL"/>
    <property type="match status" value="1"/>
</dbReference>
<dbReference type="InterPro" id="IPR052155">
    <property type="entry name" value="Biofilm_reg_signaling"/>
</dbReference>
<dbReference type="PANTHER" id="PTHR44757">
    <property type="entry name" value="DIGUANYLATE CYCLASE DGCP"/>
    <property type="match status" value="1"/>
</dbReference>
<evidence type="ECO:0000259" key="1">
    <source>
        <dbReference type="PROSITE" id="PS50113"/>
    </source>
</evidence>
<organism evidence="4 5">
    <name type="scientific">Teichococcus rhizosphaerae</name>
    <dbReference type="NCBI Taxonomy" id="1335062"/>
    <lineage>
        <taxon>Bacteria</taxon>
        <taxon>Pseudomonadati</taxon>
        <taxon>Pseudomonadota</taxon>
        <taxon>Alphaproteobacteria</taxon>
        <taxon>Acetobacterales</taxon>
        <taxon>Roseomonadaceae</taxon>
        <taxon>Roseomonas</taxon>
    </lineage>
</organism>
<dbReference type="InterPro" id="IPR013656">
    <property type="entry name" value="PAS_4"/>
</dbReference>
<dbReference type="CDD" id="cd01949">
    <property type="entry name" value="GGDEF"/>
    <property type="match status" value="1"/>
</dbReference>
<dbReference type="SMART" id="SM00091">
    <property type="entry name" value="PAS"/>
    <property type="match status" value="2"/>
</dbReference>
<dbReference type="InterPro" id="IPR035965">
    <property type="entry name" value="PAS-like_dom_sf"/>
</dbReference>
<dbReference type="InterPro" id="IPR035919">
    <property type="entry name" value="EAL_sf"/>
</dbReference>
<protein>
    <submittedName>
        <fullName evidence="4">GGDEF domain-containing protein</fullName>
    </submittedName>
</protein>
<sequence>MNGVSMTSPALRHATAGGEPREADARLRALAAGLEACPLAYCVFGADRRPFALNKAMVALIGGPEAPSVGVGAGASGGAGGGGAAKALAALSAALSDPLERVLRLGCLATLDWPGRAGGAGERDRPALRLTLSPVEGERGGTEGVLCAATAIALPGEAEEALGLLFRHNPVPMWVHDRETMRFLAVNDAAVAAYGWSREAFLEMAVPDLRAGIQAPGEREAACATPAAPRRAVRICRNWRHVDALGGERIADILSRHFVFEGREAVLVAGWDVTDRARAEEALRESEELTRSVIESSTGCIKLLDLAGRVQFMNGPGEILMEVGEPALLLGREWAGLLPPEMAGEARRALDAARAGLAARFTGFCPTLRGAPRWWDVTVSPVRNAGGAVVRLLVVSHDISEKRNAEQRAAYLACHDPLTGLPNRRQFHAELKRLLAEPRDGRAMALHYLDLDHFKGINDALGHTAGDSLLQQVADRLRTLQPAGGGVFRLGGDEFALLQTRLAAPEEAAAMARRLVALLDEDYHLEGQLVAAGTSIGLALAPAHGDTPESLIKNADIALYHAKSGGRGTFRFFEPTMDEAVRRRQMLKAGLRSALKRGELSLHFQPLVDLRNGRVTCLETLLRWRHPLYGPVSPAEFIPLAEESGMIIRLGEWILRNACRAATCWPDTVNVAVNLSAVQFRDPGLLRALSETLCVTALRPGRLELEITESTLLQDDPANIATLDALRALGVRIALDDFGTGFSSLGYLLRIRFDKIKIDRSFIAGLPGRVESKAIVSAVVGMGHSLGLSVTAEGVETAEQLEALRQLGCTDAQGYLFSPPVPAAEVAALLWQPCSGPAQDMGEDPAG</sequence>
<dbReference type="PANTHER" id="PTHR44757:SF2">
    <property type="entry name" value="BIOFILM ARCHITECTURE MAINTENANCE PROTEIN MBAA"/>
    <property type="match status" value="1"/>
</dbReference>
<reference evidence="4 5" key="1">
    <citation type="submission" date="2017-10" db="EMBL/GenBank/DDBJ databases">
        <authorList>
            <person name="Banno H."/>
            <person name="Chua N.-H."/>
        </authorList>
    </citation>
    <scope>NUCLEOTIDE SEQUENCE [LARGE SCALE GENOMIC DNA]</scope>
    <source>
        <strain evidence="4 5">YW11</strain>
    </source>
</reference>
<comment type="caution">
    <text evidence="4">The sequence shown here is derived from an EMBL/GenBank/DDBJ whole genome shotgun (WGS) entry which is preliminary data.</text>
</comment>
<dbReference type="Pfam" id="PF00563">
    <property type="entry name" value="EAL"/>
    <property type="match status" value="1"/>
</dbReference>
<dbReference type="Pfam" id="PF08448">
    <property type="entry name" value="PAS_4"/>
    <property type="match status" value="1"/>
</dbReference>
<dbReference type="InterPro" id="IPR000014">
    <property type="entry name" value="PAS"/>
</dbReference>
<dbReference type="SMART" id="SM00267">
    <property type="entry name" value="GGDEF"/>
    <property type="match status" value="1"/>
</dbReference>
<dbReference type="Gene3D" id="3.30.450.20">
    <property type="entry name" value="PAS domain"/>
    <property type="match status" value="2"/>
</dbReference>
<dbReference type="PROSITE" id="PS50887">
    <property type="entry name" value="GGDEF"/>
    <property type="match status" value="1"/>
</dbReference>
<dbReference type="NCBIfam" id="TIGR00229">
    <property type="entry name" value="sensory_box"/>
    <property type="match status" value="2"/>
</dbReference>
<dbReference type="SUPFAM" id="SSF55785">
    <property type="entry name" value="PYP-like sensor domain (PAS domain)"/>
    <property type="match status" value="2"/>
</dbReference>
<dbReference type="NCBIfam" id="TIGR00254">
    <property type="entry name" value="GGDEF"/>
    <property type="match status" value="1"/>
</dbReference>
<keyword evidence="5" id="KW-1185">Reference proteome</keyword>
<feature type="domain" description="EAL" evidence="2">
    <location>
        <begin position="584"/>
        <end position="834"/>
    </location>
</feature>
<proteinExistence type="predicted"/>
<feature type="domain" description="GGDEF" evidence="3">
    <location>
        <begin position="442"/>
        <end position="575"/>
    </location>
</feature>
<dbReference type="AlphaFoldDB" id="A0A2C7ABN3"/>
<dbReference type="Gene3D" id="3.20.20.450">
    <property type="entry name" value="EAL domain"/>
    <property type="match status" value="1"/>
</dbReference>
<dbReference type="InterPro" id="IPR029787">
    <property type="entry name" value="Nucleotide_cyclase"/>
</dbReference>
<dbReference type="SUPFAM" id="SSF55073">
    <property type="entry name" value="Nucleotide cyclase"/>
    <property type="match status" value="1"/>
</dbReference>
<dbReference type="Pfam" id="PF00990">
    <property type="entry name" value="GGDEF"/>
    <property type="match status" value="1"/>
</dbReference>
<dbReference type="CDD" id="cd01948">
    <property type="entry name" value="EAL"/>
    <property type="match status" value="1"/>
</dbReference>
<accession>A0A2C7ABN3</accession>
<dbReference type="CDD" id="cd00130">
    <property type="entry name" value="PAS"/>
    <property type="match status" value="1"/>
</dbReference>
<dbReference type="InterPro" id="IPR001633">
    <property type="entry name" value="EAL_dom"/>
</dbReference>
<dbReference type="InterPro" id="IPR000160">
    <property type="entry name" value="GGDEF_dom"/>
</dbReference>
<dbReference type="PROSITE" id="PS50883">
    <property type="entry name" value="EAL"/>
    <property type="match status" value="1"/>
</dbReference>
<name>A0A2C7ABN3_9PROT</name>
<gene>
    <name evidence="4" type="ORF">CR162_08255</name>
</gene>
<dbReference type="Proteomes" id="UP000223527">
    <property type="component" value="Unassembled WGS sequence"/>
</dbReference>
<evidence type="ECO:0000313" key="5">
    <source>
        <dbReference type="Proteomes" id="UP000223527"/>
    </source>
</evidence>
<evidence type="ECO:0000259" key="2">
    <source>
        <dbReference type="PROSITE" id="PS50883"/>
    </source>
</evidence>
<dbReference type="Pfam" id="PF13188">
    <property type="entry name" value="PAS_8"/>
    <property type="match status" value="1"/>
</dbReference>
<dbReference type="SUPFAM" id="SSF141868">
    <property type="entry name" value="EAL domain-like"/>
    <property type="match status" value="1"/>
</dbReference>
<dbReference type="InterPro" id="IPR043128">
    <property type="entry name" value="Rev_trsase/Diguanyl_cyclase"/>
</dbReference>
<dbReference type="EMBL" id="PDNU01000010">
    <property type="protein sequence ID" value="PHK95469.1"/>
    <property type="molecule type" value="Genomic_DNA"/>
</dbReference>
<dbReference type="InterPro" id="IPR000700">
    <property type="entry name" value="PAS-assoc_C"/>
</dbReference>
<evidence type="ECO:0000259" key="3">
    <source>
        <dbReference type="PROSITE" id="PS50887"/>
    </source>
</evidence>
<dbReference type="PROSITE" id="PS50113">
    <property type="entry name" value="PAC"/>
    <property type="match status" value="1"/>
</dbReference>